<keyword evidence="4" id="KW-0411">Iron-sulfur</keyword>
<keyword evidence="1" id="KW-0479">Metal-binding</keyword>
<sequence>MCRAAAEKLPQLATAKNAFRFVSVSNALFLIVRDPRQLGRVFIDASGDGDLTMWAGAPWELGDGKGGMLHPSTMFRLNAVAAGAAEARAWKGIPAIMEAAERDEGMRFLRKTPIIRPQKNSIEWRANVTQVTNPDGSPVDGTDAVQLSHGEIEGRRQIRDSFAFMRARVPSFRDAYIVDIPPQLGIRETRRVLGDYVSTEADVLECASFNDTIGVNGWPIEAHVAGDVLFKWQDIPNARGLKARDRTWVEALRKDSPPRS</sequence>
<dbReference type="InterPro" id="IPR039650">
    <property type="entry name" value="HdrA-like"/>
</dbReference>
<keyword evidence="3" id="KW-0408">Iron</keyword>
<dbReference type="RefSeq" id="WP_377052943.1">
    <property type="nucleotide sequence ID" value="NZ_JBHLVZ010000061.1"/>
</dbReference>
<dbReference type="PANTHER" id="PTHR43498:SF1">
    <property type="entry name" value="COB--COM HETERODISULFIDE REDUCTASE IRON-SULFUR SUBUNIT A"/>
    <property type="match status" value="1"/>
</dbReference>
<evidence type="ECO:0000256" key="1">
    <source>
        <dbReference type="ARBA" id="ARBA00022723"/>
    </source>
</evidence>
<keyword evidence="6" id="KW-1185">Reference proteome</keyword>
<accession>A0ABV6IXM4</accession>
<dbReference type="Proteomes" id="UP001589789">
    <property type="component" value="Unassembled WGS sequence"/>
</dbReference>
<evidence type="ECO:0000256" key="4">
    <source>
        <dbReference type="ARBA" id="ARBA00023014"/>
    </source>
</evidence>
<dbReference type="PANTHER" id="PTHR43498">
    <property type="entry name" value="FERREDOXIN:COB-COM HETERODISULFIDE REDUCTASE SUBUNIT A"/>
    <property type="match status" value="1"/>
</dbReference>
<comment type="caution">
    <text evidence="5">The sequence shown here is derived from an EMBL/GenBank/DDBJ whole genome shotgun (WGS) entry which is preliminary data.</text>
</comment>
<protein>
    <submittedName>
        <fullName evidence="5">FAD-dependent oxidoreductase</fullName>
    </submittedName>
</protein>
<evidence type="ECO:0000256" key="2">
    <source>
        <dbReference type="ARBA" id="ARBA00023002"/>
    </source>
</evidence>
<evidence type="ECO:0000313" key="5">
    <source>
        <dbReference type="EMBL" id="MFC0387460.1"/>
    </source>
</evidence>
<name>A0ABV6IXM4_9PROT</name>
<organism evidence="5 6">
    <name type="scientific">Muricoccus vinaceus</name>
    <dbReference type="NCBI Taxonomy" id="424704"/>
    <lineage>
        <taxon>Bacteria</taxon>
        <taxon>Pseudomonadati</taxon>
        <taxon>Pseudomonadota</taxon>
        <taxon>Alphaproteobacteria</taxon>
        <taxon>Acetobacterales</taxon>
        <taxon>Roseomonadaceae</taxon>
        <taxon>Muricoccus</taxon>
    </lineage>
</organism>
<reference evidence="5 6" key="1">
    <citation type="submission" date="2024-09" db="EMBL/GenBank/DDBJ databases">
        <authorList>
            <person name="Sun Q."/>
            <person name="Mori K."/>
        </authorList>
    </citation>
    <scope>NUCLEOTIDE SEQUENCE [LARGE SCALE GENOMIC DNA]</scope>
    <source>
        <strain evidence="5 6">CCM 7468</strain>
    </source>
</reference>
<evidence type="ECO:0000313" key="6">
    <source>
        <dbReference type="Proteomes" id="UP001589789"/>
    </source>
</evidence>
<dbReference type="EMBL" id="JBHLVZ010000061">
    <property type="protein sequence ID" value="MFC0387460.1"/>
    <property type="molecule type" value="Genomic_DNA"/>
</dbReference>
<proteinExistence type="predicted"/>
<gene>
    <name evidence="5" type="ORF">ACFFIC_18180</name>
</gene>
<evidence type="ECO:0000256" key="3">
    <source>
        <dbReference type="ARBA" id="ARBA00023004"/>
    </source>
</evidence>
<keyword evidence="2" id="KW-0560">Oxidoreductase</keyword>
<dbReference type="Pfam" id="PF12831">
    <property type="entry name" value="FAD_oxidored"/>
    <property type="match status" value="1"/>
</dbReference>